<dbReference type="SUPFAM" id="SSF55811">
    <property type="entry name" value="Nudix"/>
    <property type="match status" value="1"/>
</dbReference>
<comment type="cofactor">
    <cofactor evidence="1">
        <name>Mg(2+)</name>
        <dbReference type="ChEBI" id="CHEBI:18420"/>
    </cofactor>
</comment>
<dbReference type="PRINTS" id="PR00502">
    <property type="entry name" value="NUDIXFAMILY"/>
</dbReference>
<dbReference type="PROSITE" id="PS00893">
    <property type="entry name" value="NUDIX_BOX"/>
    <property type="match status" value="1"/>
</dbReference>
<evidence type="ECO:0000259" key="4">
    <source>
        <dbReference type="PROSITE" id="PS51462"/>
    </source>
</evidence>
<dbReference type="PANTHER" id="PTHR43046:SF2">
    <property type="entry name" value="8-OXO-DGTP DIPHOSPHATASE-RELATED"/>
    <property type="match status" value="1"/>
</dbReference>
<accession>A0ABM8YGU5</accession>
<proteinExistence type="inferred from homology"/>
<dbReference type="EMBL" id="CAKJTI010000052">
    <property type="protein sequence ID" value="CAG9615059.1"/>
    <property type="molecule type" value="Genomic_DNA"/>
</dbReference>
<dbReference type="InterPro" id="IPR015797">
    <property type="entry name" value="NUDIX_hydrolase-like_dom_sf"/>
</dbReference>
<name>A0ABM8YGU5_9BACI</name>
<dbReference type="PANTHER" id="PTHR43046">
    <property type="entry name" value="GDP-MANNOSE MANNOSYL HYDROLASE"/>
    <property type="match status" value="1"/>
</dbReference>
<reference evidence="5 6" key="1">
    <citation type="submission" date="2021-10" db="EMBL/GenBank/DDBJ databases">
        <authorList>
            <person name="Criscuolo A."/>
        </authorList>
    </citation>
    <scope>NUCLEOTIDE SEQUENCE [LARGE SCALE GENOMIC DNA]</scope>
    <source>
        <strain evidence="6">CIP 111899</strain>
    </source>
</reference>
<dbReference type="InterPro" id="IPR000086">
    <property type="entry name" value="NUDIX_hydrolase_dom"/>
</dbReference>
<feature type="domain" description="Nudix hydrolase" evidence="4">
    <location>
        <begin position="16"/>
        <end position="147"/>
    </location>
</feature>
<dbReference type="InterPro" id="IPR020084">
    <property type="entry name" value="NUDIX_hydrolase_CS"/>
</dbReference>
<comment type="similarity">
    <text evidence="3">Belongs to the Nudix hydrolase family.</text>
</comment>
<dbReference type="PROSITE" id="PS51462">
    <property type="entry name" value="NUDIX"/>
    <property type="match status" value="1"/>
</dbReference>
<dbReference type="Pfam" id="PF00293">
    <property type="entry name" value="NUDIX"/>
    <property type="match status" value="1"/>
</dbReference>
<evidence type="ECO:0000313" key="6">
    <source>
        <dbReference type="Proteomes" id="UP000789423"/>
    </source>
</evidence>
<protein>
    <recommendedName>
        <fullName evidence="4">Nudix hydrolase domain-containing protein</fullName>
    </recommendedName>
</protein>
<evidence type="ECO:0000256" key="3">
    <source>
        <dbReference type="RuleBase" id="RU003476"/>
    </source>
</evidence>
<evidence type="ECO:0000256" key="1">
    <source>
        <dbReference type="ARBA" id="ARBA00001946"/>
    </source>
</evidence>
<dbReference type="RefSeq" id="WP_230576977.1">
    <property type="nucleotide sequence ID" value="NZ_CAKJTI010000052.1"/>
</dbReference>
<sequence>MGYVEEMRSLVGNRPLILIGSHVIILNENNEVLLQLRSDYNCWGIIGGALECGETLEEAAKREVYEETGLIVKYLELFQNFSGKEFFNVYPNGDQVYGVLATYICRDFEGTLRIDHDESKDLRFFPIHNLPTNLGSLHKLILDAFLKNIID</sequence>
<dbReference type="InterPro" id="IPR020476">
    <property type="entry name" value="Nudix_hydrolase"/>
</dbReference>
<dbReference type="Proteomes" id="UP000789423">
    <property type="component" value="Unassembled WGS sequence"/>
</dbReference>
<keyword evidence="2 3" id="KW-0378">Hydrolase</keyword>
<comment type="caution">
    <text evidence="5">The sequence shown here is derived from an EMBL/GenBank/DDBJ whole genome shotgun (WGS) entry which is preliminary data.</text>
</comment>
<evidence type="ECO:0000313" key="5">
    <source>
        <dbReference type="EMBL" id="CAG9615059.1"/>
    </source>
</evidence>
<dbReference type="CDD" id="cd04677">
    <property type="entry name" value="NUDIX_Hydrolase"/>
    <property type="match status" value="1"/>
</dbReference>
<gene>
    <name evidence="5" type="ORF">BACCIP111899_04295</name>
</gene>
<evidence type="ECO:0000256" key="2">
    <source>
        <dbReference type="ARBA" id="ARBA00022801"/>
    </source>
</evidence>
<organism evidence="5 6">
    <name type="scientific">Bacillus rhizoplanae</name>
    <dbReference type="NCBI Taxonomy" id="2880966"/>
    <lineage>
        <taxon>Bacteria</taxon>
        <taxon>Bacillati</taxon>
        <taxon>Bacillota</taxon>
        <taxon>Bacilli</taxon>
        <taxon>Bacillales</taxon>
        <taxon>Bacillaceae</taxon>
        <taxon>Bacillus</taxon>
    </lineage>
</organism>
<dbReference type="Gene3D" id="3.90.79.10">
    <property type="entry name" value="Nucleoside Triphosphate Pyrophosphohydrolase"/>
    <property type="match status" value="1"/>
</dbReference>
<keyword evidence="6" id="KW-1185">Reference proteome</keyword>